<proteinExistence type="predicted"/>
<reference evidence="2" key="1">
    <citation type="submission" date="2018-05" db="EMBL/GenBank/DDBJ databases">
        <authorList>
            <person name="Lanie J.A."/>
            <person name="Ng W.-L."/>
            <person name="Kazmierczak K.M."/>
            <person name="Andrzejewski T.M."/>
            <person name="Davidsen T.M."/>
            <person name="Wayne K.J."/>
            <person name="Tettelin H."/>
            <person name="Glass J.I."/>
            <person name="Rusch D."/>
            <person name="Podicherti R."/>
            <person name="Tsui H.-C.T."/>
            <person name="Winkler M.E."/>
        </authorList>
    </citation>
    <scope>NUCLEOTIDE SEQUENCE</scope>
</reference>
<feature type="compositionally biased region" description="Basic and acidic residues" evidence="1">
    <location>
        <begin position="7"/>
        <end position="17"/>
    </location>
</feature>
<evidence type="ECO:0000313" key="2">
    <source>
        <dbReference type="EMBL" id="SVC20756.1"/>
    </source>
</evidence>
<name>A0A382K9T5_9ZZZZ</name>
<feature type="compositionally biased region" description="Polar residues" evidence="1">
    <location>
        <begin position="18"/>
        <end position="28"/>
    </location>
</feature>
<feature type="non-terminal residue" evidence="2">
    <location>
        <position position="1"/>
    </location>
</feature>
<gene>
    <name evidence="2" type="ORF">METZ01_LOCUS273610</name>
</gene>
<sequence>RLQNRDLGGRTQRDGHQRNGSQQDFHWL</sequence>
<dbReference type="EMBL" id="UINC01079086">
    <property type="protein sequence ID" value="SVC20756.1"/>
    <property type="molecule type" value="Genomic_DNA"/>
</dbReference>
<feature type="region of interest" description="Disordered" evidence="1">
    <location>
        <begin position="1"/>
        <end position="28"/>
    </location>
</feature>
<feature type="non-terminal residue" evidence="2">
    <location>
        <position position="28"/>
    </location>
</feature>
<evidence type="ECO:0000256" key="1">
    <source>
        <dbReference type="SAM" id="MobiDB-lite"/>
    </source>
</evidence>
<protein>
    <submittedName>
        <fullName evidence="2">Uncharacterized protein</fullName>
    </submittedName>
</protein>
<dbReference type="AlphaFoldDB" id="A0A382K9T5"/>
<organism evidence="2">
    <name type="scientific">marine metagenome</name>
    <dbReference type="NCBI Taxonomy" id="408172"/>
    <lineage>
        <taxon>unclassified sequences</taxon>
        <taxon>metagenomes</taxon>
        <taxon>ecological metagenomes</taxon>
    </lineage>
</organism>
<accession>A0A382K9T5</accession>